<dbReference type="PROSITE" id="PS51265">
    <property type="entry name" value="ZF_DBF4"/>
    <property type="match status" value="1"/>
</dbReference>
<feature type="region of interest" description="Disordered" evidence="5">
    <location>
        <begin position="506"/>
        <end position="542"/>
    </location>
</feature>
<reference evidence="8" key="1">
    <citation type="submission" date="2025-08" db="UniProtKB">
        <authorList>
            <consortium name="RefSeq"/>
        </authorList>
    </citation>
    <scope>IDENTIFICATION</scope>
</reference>
<dbReference type="InterPro" id="IPR006572">
    <property type="entry name" value="Znf_DBF"/>
</dbReference>
<sequence length="2417" mass="270460">MQSGQGYCSYCHVYYSNLEQHISSAQHRYVILLSRQQLGARSLMERFLQDVLWHHPYQDQENRSTSNESQPKNTVSPEVAQIDHFISEEIVRDTSGVRGSIFAKGLEPFEELWSRPIQSQEYTKHVSVRPSVIQKLEKGQQHPLELVHQIGENLKEFNPVDVGQATNSGQNLMCPSVISSAPASCSTERPSDKPALSNTMKLPPQAHLDSVNKCDPNLEKVGKSSSNPIQSSHLETPSVSDQKPKESNKKSFIKPGKLILQKDVKSQGKTLSTDSTFERFMDTKRSLELDSLSKLAVYSATRRNKMNMPSNKGIFEDAHPKNYDELFFNTNYTPEPENHVFFDKSAFLERKFSLCSQKKFSCKCFQSVSDQPQEIKQDLNPLKEEQVDVGGKDCEPRGSEMSAGCSSSLFSPPDQSKPPAKEGNFQVEANADLQCKNNRSSGISSDGDGPRQLVTSQYQGTVKEIGLQKPVHINLVDQSYESSSSEISFDGDTTFQSVIDNSQQSVKDVNLPKEVHSGLVDKNYGSSSSERSADSPFSSQSVADQYPVTAEEMKVQENAWVDHSEASSETSLQSEVDHPQLAVKRRNLKDGPVDVIGEHCRPSRMKEALAGAVSLHIVMDEPERAVDEIHLLREKNAELVDKNYEYHDPEMSLHGDGQCMVDLPQGAVEDVKLQELDDDVENKSNDPSTSDLSSDSEASFYQSANYQPQGTLDEISLNELSVDMEVRSYDSSSSELTFDSNPLMSGTHQSQIDYEEIRDHLNLRSKSCASDSSEITFDSDLSLHSVDQPQVTVYEEKSVDLESNSSESFTSEITSDSEVSFHSDTDQSEVPVKERTMHEEEHVHLERKSDEISSNSDIPLHSVTNHTYGAIKELNLQQAEQIEFENKRNEPSGLELSLDYDNTICSVTGCSEDSVNELNQRAGQTYLENKISRHVSVISLESSIPRHSVINHSNIADKRIIHHKEEHVHFENKGNESIVSGPNLKYDIPLSVITNYPTIAAKETSYQGKEHVYLENKGNELSVSKTGSASDSPFQPVAHQPEVLVEEINLQNQKHADLEDKSAEFSGSEILDLDDRRYLATEPQIYVEKINIQQEEHIVPENKSDEGSDSEIGLDSDVCLQSLTQKLLDDRVGPDDESTNPRGYEIHLDAEAPHHSITDQPHITQQQKCVDLDEKSSEASSDDSVDPLQLLAEQIRETVERMGLQEEKDLVLENKTDEPSEFGLIQESHVSLQAEASEIEVAVAQISLEKDNHVYPIDRNGQCSGAAMSLDSEFLLHSVVDQPQITPLDQAHSEVEDKHNQSCVSEISFDSDDPLQSVADQLQKAVKEISLWEDEEVHMEDKRVKSGAYEVVHDSDVIQSVAGQTAEVLKEPNLWKEHVDLEDKIIKPSDSDEPIQSVAHEIQDRIKENLLREENVCLDGKGYELNGPEVIYASHVPTQPVVGQPHLLEEEHSKLEEKSDDLCSPEINSDSEGPLQLVDGRLQKAVTKKSVWKEGHIYLGDKSYKLGDFDVAFDSETPIQFVADHSPVSDKEKNHNDPDSNSYKFTAPEIHCDSAVHFQTEGHPHQVVCKETNQKDKYLGMEEKSNELRDSEMICAAGVPLQIVVNQSPELGNEANLHKVVFLDLVTKNSDSDCEVISDSDNPFQPVIDPPEMANRERNSINAGCIALDEESCDSCDSDIRYICEGPPQLVNNQSKEIFKFINKKGDCIILEDVSRGSCGSEIDFNASVSHHSMTHQSQGSDKNMGKYVVSEDKNYELGDPKRDFSWEGSFQTVTDQLRKATKEVKPRKNSRASGLKNQSCASSALAVDGDACLEPVVQDMVYKENPLTLKHMALESVSYEPCCSEMNLHCDPSLQCDKDQPTEAVNKIGLLKNITFDLKDIHDYHSSSVSMEKAKEVIEDNDDEPVLEALPHVPPSFVGKTWSQIMKEDDVKINALVKEFREGRFHCYFDDDCETKQIKKHNSNKGKKATEAALNQATASIQVLSDCDVIAGDVSDTDDFSVALDNPCLHSQVKRPYEQKWQVASQCQTVKVSHGTETSFTRYPTKKRKLISQMEDSPKKKCLLLQNDKITKNVEFPEPCTEVLNPLQPNALVYVLSSPNVKQKDVESFDFSKIRENNNTASWDDAQYKYKQSSSHYNPLTKQFVIAPLDTVVPEPGSHNWANFDLSRNDPHAQDNGAHVQSSALPSFVTVPVNYGSRSHQAGTSGSSVFLEKSEVMNYNAAQISAKSIQNEFLESKGKKKTWKRKMTINQPCSSTKAHQPVTLQQNPTEAAEKELIWMRTKPSDIIRKYIPKYSAFLRHRYQSRSAFIGMHLEKEEADVGKLKIRRPAKESSSTLSAGTGEQVRGMASPASRHRVLVSPSVERQKVNDNRNRLSSQKQPSKPVKMYALRSLSSQKPQPDRIRTRQSGKLRGKKGD</sequence>
<feature type="compositionally biased region" description="Basic and acidic residues" evidence="5">
    <location>
        <begin position="819"/>
        <end position="851"/>
    </location>
</feature>
<feature type="domain" description="DBF4-type" evidence="6">
    <location>
        <begin position="1"/>
        <end position="50"/>
    </location>
</feature>
<gene>
    <name evidence="8" type="primary">ZDBF2</name>
</gene>
<evidence type="ECO:0000313" key="7">
    <source>
        <dbReference type="Proteomes" id="UP000694863"/>
    </source>
</evidence>
<feature type="compositionally biased region" description="Polar residues" evidence="5">
    <location>
        <begin position="223"/>
        <end position="241"/>
    </location>
</feature>
<evidence type="ECO:0000256" key="2">
    <source>
        <dbReference type="ARBA" id="ARBA00022771"/>
    </source>
</evidence>
<feature type="compositionally biased region" description="Basic and acidic residues" evidence="5">
    <location>
        <begin position="210"/>
        <end position="222"/>
    </location>
</feature>
<feature type="compositionally biased region" description="Basic and acidic residues" evidence="5">
    <location>
        <begin position="385"/>
        <end position="398"/>
    </location>
</feature>
<dbReference type="PANTHER" id="PTHR21639:SF5">
    <property type="entry name" value="DBF4-TYPE ZINC FINGER-CONTAINING PROTEIN 2"/>
    <property type="match status" value="1"/>
</dbReference>
<feature type="region of interest" description="Disordered" evidence="5">
    <location>
        <begin position="385"/>
        <end position="422"/>
    </location>
</feature>
<dbReference type="PANTHER" id="PTHR21639">
    <property type="entry name" value="DBF4-TYPE ZINC FINGER-CONTAINING PROTEIN 2"/>
    <property type="match status" value="1"/>
</dbReference>
<dbReference type="RefSeq" id="XP_030743431.1">
    <property type="nucleotide sequence ID" value="XM_030887571.2"/>
</dbReference>
<feature type="compositionally biased region" description="Basic residues" evidence="5">
    <location>
        <begin position="2405"/>
        <end position="2417"/>
    </location>
</feature>
<dbReference type="GeneID" id="101645612"/>
<feature type="region of interest" description="Disordered" evidence="5">
    <location>
        <begin position="182"/>
        <end position="254"/>
    </location>
</feature>
<keyword evidence="7" id="KW-1185">Reference proteome</keyword>
<evidence type="ECO:0000256" key="4">
    <source>
        <dbReference type="PROSITE-ProRule" id="PRU00600"/>
    </source>
</evidence>
<keyword evidence="1" id="KW-0479">Metal-binding</keyword>
<feature type="compositionally biased region" description="Basic and acidic residues" evidence="5">
    <location>
        <begin position="2364"/>
        <end position="2373"/>
    </location>
</feature>
<feature type="compositionally biased region" description="Polar residues" evidence="5">
    <location>
        <begin position="404"/>
        <end position="414"/>
    </location>
</feature>
<feature type="region of interest" description="Disordered" evidence="5">
    <location>
        <begin position="677"/>
        <end position="697"/>
    </location>
</feature>
<feature type="compositionally biased region" description="Polar residues" evidence="5">
    <location>
        <begin position="803"/>
        <end position="818"/>
    </location>
</feature>
<evidence type="ECO:0000256" key="1">
    <source>
        <dbReference type="ARBA" id="ARBA00022723"/>
    </source>
</evidence>
<feature type="region of interest" description="Disordered" evidence="5">
    <location>
        <begin position="803"/>
        <end position="857"/>
    </location>
</feature>
<feature type="region of interest" description="Disordered" evidence="5">
    <location>
        <begin position="2325"/>
        <end position="2417"/>
    </location>
</feature>
<dbReference type="InterPro" id="IPR038890">
    <property type="entry name" value="ZDBF2"/>
</dbReference>
<dbReference type="InterPro" id="IPR038545">
    <property type="entry name" value="Znf_DBF_sf"/>
</dbReference>
<evidence type="ECO:0000259" key="6">
    <source>
        <dbReference type="PROSITE" id="PS51265"/>
    </source>
</evidence>
<proteinExistence type="predicted"/>
<feature type="compositionally biased region" description="Polar residues" evidence="5">
    <location>
        <begin position="524"/>
        <end position="542"/>
    </location>
</feature>
<name>A0ABM1VM15_ECHTE</name>
<evidence type="ECO:0000256" key="5">
    <source>
        <dbReference type="SAM" id="MobiDB-lite"/>
    </source>
</evidence>
<evidence type="ECO:0000256" key="3">
    <source>
        <dbReference type="ARBA" id="ARBA00022833"/>
    </source>
</evidence>
<evidence type="ECO:0000313" key="8">
    <source>
        <dbReference type="RefSeq" id="XP_030743431.1"/>
    </source>
</evidence>
<feature type="compositionally biased region" description="Polar residues" evidence="5">
    <location>
        <begin position="2332"/>
        <end position="2341"/>
    </location>
</feature>
<feature type="compositionally biased region" description="Low complexity" evidence="5">
    <location>
        <begin position="685"/>
        <end position="697"/>
    </location>
</feature>
<protein>
    <submittedName>
        <fullName evidence="8">DBF4-type zinc finger-containing protein 2</fullName>
    </submittedName>
</protein>
<accession>A0ABM1VM15</accession>
<keyword evidence="2 4" id="KW-0863">Zinc-finger</keyword>
<dbReference type="Proteomes" id="UP000694863">
    <property type="component" value="Unplaced"/>
</dbReference>
<dbReference type="Gene3D" id="6.10.250.3410">
    <property type="entry name" value="DBF zinc finger"/>
    <property type="match status" value="1"/>
</dbReference>
<organism evidence="7 8">
    <name type="scientific">Echinops telfairi</name>
    <name type="common">Lesser hedgehog tenrec</name>
    <dbReference type="NCBI Taxonomy" id="9371"/>
    <lineage>
        <taxon>Eukaryota</taxon>
        <taxon>Metazoa</taxon>
        <taxon>Chordata</taxon>
        <taxon>Craniata</taxon>
        <taxon>Vertebrata</taxon>
        <taxon>Euteleostomi</taxon>
        <taxon>Mammalia</taxon>
        <taxon>Eutheria</taxon>
        <taxon>Afrotheria</taxon>
        <taxon>Tenrecidae</taxon>
        <taxon>Tenrecinae</taxon>
        <taxon>Echinops</taxon>
    </lineage>
</organism>
<keyword evidence="3" id="KW-0862">Zinc</keyword>